<keyword evidence="1" id="KW-0472">Membrane</keyword>
<reference evidence="2 3" key="1">
    <citation type="submission" date="2019-07" db="EMBL/GenBank/DDBJ databases">
        <title>Genomic Encyclopedia of Archaeal and Bacterial Type Strains, Phase II (KMG-II): from individual species to whole genera.</title>
        <authorList>
            <person name="Goeker M."/>
        </authorList>
    </citation>
    <scope>NUCLEOTIDE SEQUENCE [LARGE SCALE GENOMIC DNA]</scope>
    <source>
        <strain evidence="2 3">ATCC BAA-2084</strain>
    </source>
</reference>
<accession>A0A562UT79</accession>
<evidence type="ECO:0000313" key="2">
    <source>
        <dbReference type="EMBL" id="TWJ08815.1"/>
    </source>
</evidence>
<sequence length="59" mass="6170">MNNIYKGLAAAALMLVVAAIARSTGVNSNISFSVVTAISGFAVLWITRGTKQNGNRCAR</sequence>
<protein>
    <submittedName>
        <fullName evidence="2">Uncharacterized protein</fullName>
    </submittedName>
</protein>
<evidence type="ECO:0000313" key="3">
    <source>
        <dbReference type="Proteomes" id="UP000320547"/>
    </source>
</evidence>
<feature type="transmembrane region" description="Helical" evidence="1">
    <location>
        <begin position="31"/>
        <end position="47"/>
    </location>
</feature>
<keyword evidence="1" id="KW-0812">Transmembrane</keyword>
<evidence type="ECO:0000256" key="1">
    <source>
        <dbReference type="SAM" id="Phobius"/>
    </source>
</evidence>
<keyword evidence="3" id="KW-1185">Reference proteome</keyword>
<name>A0A562UT79_9SPHN</name>
<dbReference type="AlphaFoldDB" id="A0A562UT79"/>
<proteinExistence type="predicted"/>
<dbReference type="Proteomes" id="UP000320547">
    <property type="component" value="Unassembled WGS sequence"/>
</dbReference>
<dbReference type="EMBL" id="VLLK01000001">
    <property type="protein sequence ID" value="TWJ08815.1"/>
    <property type="molecule type" value="Genomic_DNA"/>
</dbReference>
<dbReference type="STRING" id="476157.GCA_001663155_00310"/>
<dbReference type="RefSeq" id="WP_067596635.1">
    <property type="nucleotide sequence ID" value="NZ_CP015963.1"/>
</dbReference>
<keyword evidence="1" id="KW-1133">Transmembrane helix</keyword>
<gene>
    <name evidence="2" type="ORF">JN10_0433</name>
</gene>
<organism evidence="2 3">
    <name type="scientific">Altererythrobacter ishigakiensis</name>
    <dbReference type="NCBI Taxonomy" id="476157"/>
    <lineage>
        <taxon>Bacteria</taxon>
        <taxon>Pseudomonadati</taxon>
        <taxon>Pseudomonadota</taxon>
        <taxon>Alphaproteobacteria</taxon>
        <taxon>Sphingomonadales</taxon>
        <taxon>Erythrobacteraceae</taxon>
        <taxon>Altererythrobacter</taxon>
    </lineage>
</organism>
<comment type="caution">
    <text evidence="2">The sequence shown here is derived from an EMBL/GenBank/DDBJ whole genome shotgun (WGS) entry which is preliminary data.</text>
</comment>